<evidence type="ECO:0000256" key="2">
    <source>
        <dbReference type="ARBA" id="ARBA00006464"/>
    </source>
</evidence>
<dbReference type="Proteomes" id="UP000182465">
    <property type="component" value="Unassembled WGS sequence"/>
</dbReference>
<evidence type="ECO:0000256" key="3">
    <source>
        <dbReference type="ARBA" id="ARBA00022679"/>
    </source>
</evidence>
<evidence type="ECO:0000313" key="9">
    <source>
        <dbReference type="EMBL" id="OIO17334.1"/>
    </source>
</evidence>
<dbReference type="PANTHER" id="PTHR30576:SF0">
    <property type="entry name" value="UNDECAPRENYL-PHOSPHATE N-ACETYLGALACTOSAMINYL 1-PHOSPHATE TRANSFERASE-RELATED"/>
    <property type="match status" value="1"/>
</dbReference>
<dbReference type="InterPro" id="IPR003362">
    <property type="entry name" value="Bact_transf"/>
</dbReference>
<sequence length="464" mass="52498">MKKSEIIFSIILVPLDYALLVLAGISAYFTRYSQIYEENIREVVFSLPFGNYLKYVYGFAFLWIIIFAISGLFSMRPAKSTFGVLNKIFLACSTGALAVIVVFFFSRELFSSRFIVLAAWVLSIFYTFIAHLLLRYLQKAAYKKGIGVHRIALIGTDKTSNELALAFASQTKLGYKIVCQSAGFDRGLEAQVRELNEKNLLDEIIQTDSNLSREEVIKLIDLANEYHLDFKYAADLLGAHRTNIDVKTIIGIPIIEIKKTPLDGWGRVIKRIFDIFGSILAMIVLAPLFLVLPIIISIDSPGPVIYKTNRVGATGKKFYLYKWRSMVDGAEKMKKELMDSNERAGGPLFKMVNDPRITRVGKFLRRTSLDEIPNFWNVLFGNMSLVGPRPHEPAEVEKYEKHHKKLLDIKPGITGMAQISGRSTLDFDEEAKLDTLYIETWSIKLDIIILFKTPLAVLFSKTAA</sequence>
<dbReference type="GO" id="GO:0016020">
    <property type="term" value="C:membrane"/>
    <property type="evidence" value="ECO:0007669"/>
    <property type="project" value="UniProtKB-SubCell"/>
</dbReference>
<dbReference type="Pfam" id="PF02397">
    <property type="entry name" value="Bac_transf"/>
    <property type="match status" value="1"/>
</dbReference>
<dbReference type="PANTHER" id="PTHR30576">
    <property type="entry name" value="COLANIC BIOSYNTHESIS UDP-GLUCOSE LIPID CARRIER TRANSFERASE"/>
    <property type="match status" value="1"/>
</dbReference>
<gene>
    <name evidence="9" type="ORF">AUJ29_01440</name>
</gene>
<keyword evidence="3" id="KW-0808">Transferase</keyword>
<evidence type="ECO:0000256" key="6">
    <source>
        <dbReference type="ARBA" id="ARBA00023136"/>
    </source>
</evidence>
<evidence type="ECO:0000256" key="1">
    <source>
        <dbReference type="ARBA" id="ARBA00004141"/>
    </source>
</evidence>
<evidence type="ECO:0000256" key="5">
    <source>
        <dbReference type="ARBA" id="ARBA00022989"/>
    </source>
</evidence>
<dbReference type="AlphaFoldDB" id="A0A1J4U408"/>
<keyword evidence="6 7" id="KW-0472">Membrane</keyword>
<dbReference type="GO" id="GO:0016780">
    <property type="term" value="F:phosphotransferase activity, for other substituted phosphate groups"/>
    <property type="evidence" value="ECO:0007669"/>
    <property type="project" value="TreeGrafter"/>
</dbReference>
<evidence type="ECO:0000256" key="4">
    <source>
        <dbReference type="ARBA" id="ARBA00022692"/>
    </source>
</evidence>
<organism evidence="9 10">
    <name type="scientific">Candidatus Kuenenbacteria bacterium CG1_02_38_13</name>
    <dbReference type="NCBI Taxonomy" id="1805235"/>
    <lineage>
        <taxon>Bacteria</taxon>
        <taxon>Candidatus Kueneniibacteriota</taxon>
    </lineage>
</organism>
<keyword evidence="4 7" id="KW-0812">Transmembrane</keyword>
<dbReference type="InterPro" id="IPR017475">
    <property type="entry name" value="EPS_sugar_tfrase"/>
</dbReference>
<dbReference type="Pfam" id="PF13727">
    <property type="entry name" value="CoA_binding_3"/>
    <property type="match status" value="1"/>
</dbReference>
<name>A0A1J4U408_9BACT</name>
<accession>A0A1J4U408</accession>
<feature type="transmembrane region" description="Helical" evidence="7">
    <location>
        <begin position="112"/>
        <end position="134"/>
    </location>
</feature>
<evidence type="ECO:0000313" key="10">
    <source>
        <dbReference type="Proteomes" id="UP000182465"/>
    </source>
</evidence>
<proteinExistence type="inferred from homology"/>
<comment type="caution">
    <text evidence="9">The sequence shown here is derived from an EMBL/GenBank/DDBJ whole genome shotgun (WGS) entry which is preliminary data.</text>
</comment>
<feature type="transmembrane region" description="Helical" evidence="7">
    <location>
        <begin position="87"/>
        <end position="106"/>
    </location>
</feature>
<feature type="domain" description="Bacterial sugar transferase" evidence="8">
    <location>
        <begin position="270"/>
        <end position="458"/>
    </location>
</feature>
<protein>
    <recommendedName>
        <fullName evidence="8">Bacterial sugar transferase domain-containing protein</fullName>
    </recommendedName>
</protein>
<evidence type="ECO:0000256" key="7">
    <source>
        <dbReference type="SAM" id="Phobius"/>
    </source>
</evidence>
<dbReference type="EMBL" id="MNVB01000033">
    <property type="protein sequence ID" value="OIO17334.1"/>
    <property type="molecule type" value="Genomic_DNA"/>
</dbReference>
<keyword evidence="5 7" id="KW-1133">Transmembrane helix</keyword>
<comment type="subcellular location">
    <subcellularLocation>
        <location evidence="1">Membrane</location>
        <topology evidence="1">Multi-pass membrane protein</topology>
    </subcellularLocation>
</comment>
<evidence type="ECO:0000259" key="8">
    <source>
        <dbReference type="Pfam" id="PF02397"/>
    </source>
</evidence>
<reference evidence="9" key="1">
    <citation type="journal article" date="2016" name="Environ. Microbiol.">
        <title>Genomic resolution of a cold subsurface aquifer community provides metabolic insights for novel microbes adapted to high CO concentrations.</title>
        <authorList>
            <person name="Probst A.J."/>
            <person name="Castelle C.J."/>
            <person name="Singh A."/>
            <person name="Brown C.T."/>
            <person name="Anantharaman K."/>
            <person name="Sharon I."/>
            <person name="Hug L.A."/>
            <person name="Burstein D."/>
            <person name="Emerson J.B."/>
            <person name="Thomas B.C."/>
            <person name="Banfield J.F."/>
        </authorList>
    </citation>
    <scope>NUCLEOTIDE SEQUENCE [LARGE SCALE GENOMIC DNA]</scope>
    <source>
        <strain evidence="9">CG1_02_38_13</strain>
    </source>
</reference>
<feature type="transmembrane region" description="Helical" evidence="7">
    <location>
        <begin position="7"/>
        <end position="29"/>
    </location>
</feature>
<dbReference type="NCBIfam" id="TIGR03025">
    <property type="entry name" value="EPS_sugtrans"/>
    <property type="match status" value="1"/>
</dbReference>
<feature type="transmembrane region" description="Helical" evidence="7">
    <location>
        <begin position="275"/>
        <end position="296"/>
    </location>
</feature>
<comment type="similarity">
    <text evidence="2">Belongs to the bacterial sugar transferase family.</text>
</comment>
<feature type="transmembrane region" description="Helical" evidence="7">
    <location>
        <begin position="55"/>
        <end position="75"/>
    </location>
</feature>